<proteinExistence type="predicted"/>
<comment type="caution">
    <text evidence="2">The sequence shown here is derived from an EMBL/GenBank/DDBJ whole genome shotgun (WGS) entry which is preliminary data.</text>
</comment>
<evidence type="ECO:0000313" key="2">
    <source>
        <dbReference type="EMBL" id="KAF4126583.1"/>
    </source>
</evidence>
<dbReference type="RefSeq" id="XP_035325235.1">
    <property type="nucleotide sequence ID" value="XM_035462305.1"/>
</dbReference>
<dbReference type="AlphaFoldDB" id="A0A9P4Z3J0"/>
<dbReference type="PANTHER" id="PTHR33321">
    <property type="match status" value="1"/>
</dbReference>
<dbReference type="InterPro" id="IPR007541">
    <property type="entry name" value="Uncharacterised_BSP"/>
</dbReference>
<dbReference type="Pfam" id="PF04450">
    <property type="entry name" value="BSP"/>
    <property type="match status" value="1"/>
</dbReference>
<dbReference type="PANTHER" id="PTHR33321:SF12">
    <property type="entry name" value="PLANT BASIC SECRETORY PROTEIN (BSP) FAMILY PROTEIN"/>
    <property type="match status" value="1"/>
</dbReference>
<accession>A0A9P4Z3J0</accession>
<feature type="region of interest" description="Disordered" evidence="1">
    <location>
        <begin position="1"/>
        <end position="36"/>
    </location>
</feature>
<name>A0A9P4Z3J0_9HYPO</name>
<dbReference type="EMBL" id="JAANYQ010000001">
    <property type="protein sequence ID" value="KAF4126583.1"/>
    <property type="molecule type" value="Genomic_DNA"/>
</dbReference>
<feature type="compositionally biased region" description="Low complexity" evidence="1">
    <location>
        <begin position="8"/>
        <end position="32"/>
    </location>
</feature>
<reference evidence="2" key="1">
    <citation type="submission" date="2020-03" db="EMBL/GenBank/DDBJ databases">
        <title>Site-based positive gene gene selection in Geosmithia morbida across the United States reveals a broad range of putative effectors and factors for local host and environmental adapation.</title>
        <authorList>
            <person name="Onufrak A."/>
            <person name="Murdoch R.W."/>
            <person name="Gazis R."/>
            <person name="Huff M."/>
            <person name="Staton M."/>
            <person name="Klingeman W."/>
            <person name="Hadziabdic D."/>
        </authorList>
    </citation>
    <scope>NUCLEOTIDE SEQUENCE</scope>
    <source>
        <strain evidence="2">1262</strain>
    </source>
</reference>
<dbReference type="Proteomes" id="UP000749293">
    <property type="component" value="Unassembled WGS sequence"/>
</dbReference>
<gene>
    <name evidence="2" type="ORF">GMORB2_0319</name>
</gene>
<keyword evidence="3" id="KW-1185">Reference proteome</keyword>
<evidence type="ECO:0000313" key="3">
    <source>
        <dbReference type="Proteomes" id="UP000749293"/>
    </source>
</evidence>
<sequence length="262" mass="28694">MRKPVPVAGSPSTTPLSAAPTSAPAPVTSPAAEPEEDRDLVLPKLRLQVHDLSLPGASAVLQTVYIDDVMACAARNVLKWLYPSPSTATAPGTRSVTLIVRDMDGVAYTTGSELDDDHKEIHLSARYIAGVKPHSRQGEEIAGVATHEMVHCLQHNGRGTAPGGLIEGVADWVRLRCGLGPPHWKRDPSAAGRWDAGYQHTAYFLDYLEDRFEAGTVARINEKLRLYRYDEDRFWMELVGRPVKLLWGEYVDDLRGDAGSSD</sequence>
<dbReference type="GeneID" id="55966549"/>
<organism evidence="2 3">
    <name type="scientific">Geosmithia morbida</name>
    <dbReference type="NCBI Taxonomy" id="1094350"/>
    <lineage>
        <taxon>Eukaryota</taxon>
        <taxon>Fungi</taxon>
        <taxon>Dikarya</taxon>
        <taxon>Ascomycota</taxon>
        <taxon>Pezizomycotina</taxon>
        <taxon>Sordariomycetes</taxon>
        <taxon>Hypocreomycetidae</taxon>
        <taxon>Hypocreales</taxon>
        <taxon>Bionectriaceae</taxon>
        <taxon>Geosmithia</taxon>
    </lineage>
</organism>
<dbReference type="OrthoDB" id="891726at2759"/>
<evidence type="ECO:0000256" key="1">
    <source>
        <dbReference type="SAM" id="MobiDB-lite"/>
    </source>
</evidence>
<protein>
    <submittedName>
        <fullName evidence="2">Peptidase of plants and bacteria</fullName>
    </submittedName>
</protein>